<accession>A0A8S5T3D1</accession>
<reference evidence="1" key="1">
    <citation type="journal article" date="2021" name="Proc. Natl. Acad. Sci. U.S.A.">
        <title>A Catalog of Tens of Thousands of Viruses from Human Metagenomes Reveals Hidden Associations with Chronic Diseases.</title>
        <authorList>
            <person name="Tisza M.J."/>
            <person name="Buck C.B."/>
        </authorList>
    </citation>
    <scope>NUCLEOTIDE SEQUENCE</scope>
    <source>
        <strain evidence="1">Ct31P9</strain>
    </source>
</reference>
<evidence type="ECO:0000313" key="1">
    <source>
        <dbReference type="EMBL" id="DAF57750.1"/>
    </source>
</evidence>
<proteinExistence type="predicted"/>
<sequence>MVSVASFYMPCDIFRGAIKNLLQVKIRRKKR</sequence>
<name>A0A8S5T3D1_9CAUD</name>
<protein>
    <submittedName>
        <fullName evidence="1">Ocellatin family protein</fullName>
    </submittedName>
</protein>
<dbReference type="EMBL" id="BK032738">
    <property type="protein sequence ID" value="DAF57750.1"/>
    <property type="molecule type" value="Genomic_DNA"/>
</dbReference>
<organism evidence="1">
    <name type="scientific">Myoviridae sp. ct31P9</name>
    <dbReference type="NCBI Taxonomy" id="2827657"/>
    <lineage>
        <taxon>Viruses</taxon>
        <taxon>Duplodnaviria</taxon>
        <taxon>Heunggongvirae</taxon>
        <taxon>Uroviricota</taxon>
        <taxon>Caudoviricetes</taxon>
    </lineage>
</organism>